<dbReference type="InterPro" id="IPR002312">
    <property type="entry name" value="Asp/Asn-tRNA-synth_IIb"/>
</dbReference>
<dbReference type="Proteomes" id="UP000261764">
    <property type="component" value="Chromosome I"/>
</dbReference>
<keyword evidence="7 8" id="KW-0030">Aminoacyl-tRNA synthetase</keyword>
<accession>A0A292IHB8</accession>
<feature type="binding site" evidence="8">
    <location>
        <position position="446"/>
    </location>
    <ligand>
        <name>L-aspartate</name>
        <dbReference type="ChEBI" id="CHEBI:29991"/>
    </ligand>
</feature>
<dbReference type="Gene3D" id="3.30.930.10">
    <property type="entry name" value="Bira Bifunctional Protein, Domain 2"/>
    <property type="match status" value="1"/>
</dbReference>
<keyword evidence="8" id="KW-0963">Cytoplasm</keyword>
<dbReference type="CDD" id="cd04317">
    <property type="entry name" value="EcAspRS_like_N"/>
    <property type="match status" value="1"/>
</dbReference>
<dbReference type="PANTHER" id="PTHR22594">
    <property type="entry name" value="ASPARTYL/LYSYL-TRNA SYNTHETASE"/>
    <property type="match status" value="1"/>
</dbReference>
<feature type="domain" description="Aminoacyl-transfer RNA synthetases class-II family profile" evidence="9">
    <location>
        <begin position="148"/>
        <end position="566"/>
    </location>
</feature>
<keyword evidence="3 8" id="KW-0436">Ligase</keyword>
<feature type="binding site" evidence="8">
    <location>
        <position position="230"/>
    </location>
    <ligand>
        <name>ATP</name>
        <dbReference type="ChEBI" id="CHEBI:30616"/>
    </ligand>
</feature>
<dbReference type="NCBIfam" id="TIGR00459">
    <property type="entry name" value="aspS_bact"/>
    <property type="match status" value="1"/>
</dbReference>
<comment type="catalytic activity">
    <reaction evidence="8">
        <text>tRNA(Asp) + L-aspartate + ATP = L-aspartyl-tRNA(Asp) + AMP + diphosphate</text>
        <dbReference type="Rhea" id="RHEA:19649"/>
        <dbReference type="Rhea" id="RHEA-COMP:9660"/>
        <dbReference type="Rhea" id="RHEA-COMP:9678"/>
        <dbReference type="ChEBI" id="CHEBI:29991"/>
        <dbReference type="ChEBI" id="CHEBI:30616"/>
        <dbReference type="ChEBI" id="CHEBI:33019"/>
        <dbReference type="ChEBI" id="CHEBI:78442"/>
        <dbReference type="ChEBI" id="CHEBI:78516"/>
        <dbReference type="ChEBI" id="CHEBI:456215"/>
        <dbReference type="EC" id="6.1.1.12"/>
    </reaction>
</comment>
<feature type="binding site" evidence="8">
    <location>
        <begin position="532"/>
        <end position="535"/>
    </location>
    <ligand>
        <name>ATP</name>
        <dbReference type="ChEBI" id="CHEBI:30616"/>
    </ligand>
</feature>
<dbReference type="SUPFAM" id="SSF55261">
    <property type="entry name" value="GAD domain-like"/>
    <property type="match status" value="1"/>
</dbReference>
<dbReference type="PRINTS" id="PR01042">
    <property type="entry name" value="TRNASYNTHASP"/>
</dbReference>
<feature type="binding site" evidence="8">
    <location>
        <position position="175"/>
    </location>
    <ligand>
        <name>L-aspartate</name>
        <dbReference type="ChEBI" id="CHEBI:29991"/>
    </ligand>
</feature>
<name>A0A292IHB8_9MOLU</name>
<comment type="subcellular location">
    <subcellularLocation>
        <location evidence="8">Cytoplasm</location>
    </subcellularLocation>
</comment>
<sequence>MMDFSHRIFIKTLKEITKLRQEVMVVGWVKKVRKLGNLCFINLADKTGMIQVVAEQSFHDFDRFQSLTRETVISVVGILQKRSNPNNNIDLGDLEIKLSSFSIISVAKIPPMIIENETDALEEIRLKYRYLDLRRPIMQSRLSRRFHLLQAIRNYLQSKDFIEVETPTLTKPTPEGARDYVVPTRMGKNKFYALPQSPQIYKQLLMLSGVERYFQIARCYRDEDSRKDRQPEHTQIDLEMSFVSAEMIQKTVEDLFIYVFQEVLNIKLEQPFLKMSFAHAMEQYGSDKPDIRFELLLKNAAPVFVDSDLKIFKEILAKNGFVQALHLENHLISPKQIRELEKIAKDHHASGLAWISYDEQQIKEGSISKFLNFAKLKTHFKLKEKGTFLFIADLKINTVRTALGAIRKALGEMFQLYDPNRFAFLWITDWPLYEWNDLTNQYESAHNLFTSPNQKTINTYQSDKKTALADSYDLVLNGYELGSGAIRISDPQLQKEVMLSLGLSEKAINEKFGFLLEAYQYGAPVHGGIGLGLDRIMMLLEKTQSIREVIAFPKNTHGFDLMMETPSAVVDEDFLKELSIKILD</sequence>
<evidence type="ECO:0000259" key="9">
    <source>
        <dbReference type="PROSITE" id="PS50862"/>
    </source>
</evidence>
<evidence type="ECO:0000313" key="11">
    <source>
        <dbReference type="Proteomes" id="UP000261764"/>
    </source>
</evidence>
<evidence type="ECO:0000256" key="8">
    <source>
        <dbReference type="HAMAP-Rule" id="MF_00044"/>
    </source>
</evidence>
<dbReference type="GO" id="GO:0005737">
    <property type="term" value="C:cytoplasm"/>
    <property type="evidence" value="ECO:0007669"/>
    <property type="project" value="UniProtKB-SubCell"/>
</dbReference>
<protein>
    <recommendedName>
        <fullName evidence="8">Aspartate--tRNA ligase</fullName>
        <ecNumber evidence="8">6.1.1.12</ecNumber>
    </recommendedName>
    <alternativeName>
        <fullName evidence="8">Aspartyl-tRNA synthetase</fullName>
        <shortName evidence="8">AspRS</shortName>
    </alternativeName>
</protein>
<feature type="binding site" evidence="8">
    <location>
        <position position="221"/>
    </location>
    <ligand>
        <name>L-aspartate</name>
        <dbReference type="ChEBI" id="CHEBI:29991"/>
    </ligand>
</feature>
<gene>
    <name evidence="8" type="primary">aspS</name>
    <name evidence="10" type="ORF">MAMA39_02160</name>
</gene>
<dbReference type="InterPro" id="IPR047089">
    <property type="entry name" value="Asp-tRNA-ligase_1_N"/>
</dbReference>
<feature type="binding site" evidence="8">
    <location>
        <position position="480"/>
    </location>
    <ligand>
        <name>ATP</name>
        <dbReference type="ChEBI" id="CHEBI:30616"/>
    </ligand>
</feature>
<dbReference type="CDD" id="cd00777">
    <property type="entry name" value="AspRS_core"/>
    <property type="match status" value="1"/>
</dbReference>
<dbReference type="KEGG" id="mamp:MAMA39_02160"/>
<comment type="subunit">
    <text evidence="2 8">Homodimer.</text>
</comment>
<dbReference type="PROSITE" id="PS50862">
    <property type="entry name" value="AA_TRNA_LIGASE_II"/>
    <property type="match status" value="1"/>
</dbReference>
<dbReference type="Pfam" id="PF01336">
    <property type="entry name" value="tRNA_anti-codon"/>
    <property type="match status" value="1"/>
</dbReference>
<dbReference type="SUPFAM" id="SSF55681">
    <property type="entry name" value="Class II aaRS and biotin synthetases"/>
    <property type="match status" value="1"/>
</dbReference>
<dbReference type="InterPro" id="IPR045864">
    <property type="entry name" value="aa-tRNA-synth_II/BPL/LPL"/>
</dbReference>
<dbReference type="GO" id="GO:0005524">
    <property type="term" value="F:ATP binding"/>
    <property type="evidence" value="ECO:0007669"/>
    <property type="project" value="UniProtKB-UniRule"/>
</dbReference>
<dbReference type="InterPro" id="IPR004115">
    <property type="entry name" value="GAD-like_sf"/>
</dbReference>
<keyword evidence="6 8" id="KW-0648">Protein biosynthesis</keyword>
<comment type="similarity">
    <text evidence="1 8">Belongs to the class-II aminoacyl-tRNA synthetase family. Type 1 subfamily.</text>
</comment>
<evidence type="ECO:0000256" key="7">
    <source>
        <dbReference type="ARBA" id="ARBA00023146"/>
    </source>
</evidence>
<dbReference type="InterPro" id="IPR012340">
    <property type="entry name" value="NA-bd_OB-fold"/>
</dbReference>
<dbReference type="GO" id="GO:0003676">
    <property type="term" value="F:nucleic acid binding"/>
    <property type="evidence" value="ECO:0007669"/>
    <property type="project" value="InterPro"/>
</dbReference>
<reference evidence="10 11" key="1">
    <citation type="journal article" date="2015" name="Clin. Infect. Dis.">
        <title>Genomic Investigations unmask Mycoplasma amphoriforme, a new respiratory pathogen.</title>
        <authorList>
            <person name="Gillespie S.H."/>
            <person name="Ling C.L."/>
            <person name="Oravcova K."/>
            <person name="Pinheiro M."/>
            <person name="Wells L."/>
            <person name="Bryant J.M."/>
            <person name="McHugh T.D."/>
            <person name="Bebear C."/>
            <person name="Webster D."/>
            <person name="Harris S.R."/>
            <person name="Seth-Smith H.M."/>
            <person name="Thomson N.R."/>
        </authorList>
    </citation>
    <scope>NUCLEOTIDE SEQUENCE [LARGE SCALE GENOMIC DNA]</scope>
    <source>
        <strain evidence="10 11">A39</strain>
    </source>
</reference>
<evidence type="ECO:0000256" key="3">
    <source>
        <dbReference type="ARBA" id="ARBA00022598"/>
    </source>
</evidence>
<dbReference type="GO" id="GO:0004815">
    <property type="term" value="F:aspartate-tRNA ligase activity"/>
    <property type="evidence" value="ECO:0007669"/>
    <property type="project" value="UniProtKB-UniRule"/>
</dbReference>
<evidence type="ECO:0000256" key="6">
    <source>
        <dbReference type="ARBA" id="ARBA00022917"/>
    </source>
</evidence>
<comment type="caution">
    <text evidence="8">Lacks conserved residue(s) required for the propagation of feature annotation.</text>
</comment>
<dbReference type="InterPro" id="IPR004365">
    <property type="entry name" value="NA-bd_OB_tRNA"/>
</dbReference>
<evidence type="ECO:0000313" key="10">
    <source>
        <dbReference type="EMBL" id="CDN40339.1"/>
    </source>
</evidence>
<dbReference type="SUPFAM" id="SSF50249">
    <property type="entry name" value="Nucleic acid-binding proteins"/>
    <property type="match status" value="1"/>
</dbReference>
<dbReference type="Pfam" id="PF02938">
    <property type="entry name" value="GAD"/>
    <property type="match status" value="1"/>
</dbReference>
<dbReference type="AlphaFoldDB" id="A0A292IHB8"/>
<feature type="binding site" evidence="8">
    <location>
        <begin position="221"/>
        <end position="223"/>
    </location>
    <ligand>
        <name>ATP</name>
        <dbReference type="ChEBI" id="CHEBI:30616"/>
    </ligand>
</feature>
<organism evidence="10 11">
    <name type="scientific">Mycoplasma amphoriforme A39</name>
    <dbReference type="NCBI Taxonomy" id="572419"/>
    <lineage>
        <taxon>Bacteria</taxon>
        <taxon>Bacillati</taxon>
        <taxon>Mycoplasmatota</taxon>
        <taxon>Mollicutes</taxon>
        <taxon>Mycoplasmataceae</taxon>
        <taxon>Mycoplasma</taxon>
    </lineage>
</organism>
<evidence type="ECO:0000256" key="1">
    <source>
        <dbReference type="ARBA" id="ARBA00006303"/>
    </source>
</evidence>
<dbReference type="PANTHER" id="PTHR22594:SF5">
    <property type="entry name" value="ASPARTATE--TRNA LIGASE, MITOCHONDRIAL"/>
    <property type="match status" value="1"/>
</dbReference>
<evidence type="ECO:0000256" key="2">
    <source>
        <dbReference type="ARBA" id="ARBA00011738"/>
    </source>
</evidence>
<dbReference type="InterPro" id="IPR004364">
    <property type="entry name" value="Aa-tRNA-synt_II"/>
</dbReference>
<dbReference type="GO" id="GO:0006422">
    <property type="term" value="P:aspartyl-tRNA aminoacylation"/>
    <property type="evidence" value="ECO:0007669"/>
    <property type="project" value="UniProtKB-UniRule"/>
</dbReference>
<dbReference type="NCBIfam" id="NF001750">
    <property type="entry name" value="PRK00476.1"/>
    <property type="match status" value="1"/>
</dbReference>
<keyword evidence="11" id="KW-1185">Reference proteome</keyword>
<keyword evidence="5 8" id="KW-0067">ATP-binding</keyword>
<keyword evidence="4 8" id="KW-0547">Nucleotide-binding</keyword>
<dbReference type="EMBL" id="HG937516">
    <property type="protein sequence ID" value="CDN40339.1"/>
    <property type="molecule type" value="Genomic_DNA"/>
</dbReference>
<dbReference type="InterPro" id="IPR006195">
    <property type="entry name" value="aa-tRNA-synth_II"/>
</dbReference>
<dbReference type="Gene3D" id="2.40.50.140">
    <property type="entry name" value="Nucleic acid-binding proteins"/>
    <property type="match status" value="1"/>
</dbReference>
<dbReference type="Gene3D" id="3.30.1360.30">
    <property type="entry name" value="GAD-like domain"/>
    <property type="match status" value="1"/>
</dbReference>
<proteinExistence type="inferred from homology"/>
<feature type="region of interest" description="Aspartate" evidence="8">
    <location>
        <begin position="199"/>
        <end position="202"/>
    </location>
</feature>
<dbReference type="HAMAP" id="MF_00044">
    <property type="entry name" value="Asp_tRNA_synth_type1"/>
    <property type="match status" value="1"/>
</dbReference>
<evidence type="ECO:0000256" key="4">
    <source>
        <dbReference type="ARBA" id="ARBA00022741"/>
    </source>
</evidence>
<evidence type="ECO:0000256" key="5">
    <source>
        <dbReference type="ARBA" id="ARBA00022840"/>
    </source>
</evidence>
<dbReference type="InterPro" id="IPR029351">
    <property type="entry name" value="GAD_dom"/>
</dbReference>
<dbReference type="InterPro" id="IPR047090">
    <property type="entry name" value="AspRS_core"/>
</dbReference>
<feature type="binding site" evidence="8">
    <location>
        <position position="487"/>
    </location>
    <ligand>
        <name>L-aspartate</name>
        <dbReference type="ChEBI" id="CHEBI:29991"/>
    </ligand>
</feature>
<dbReference type="InterPro" id="IPR004524">
    <property type="entry name" value="Asp-tRNA-ligase_1"/>
</dbReference>
<dbReference type="Pfam" id="PF00152">
    <property type="entry name" value="tRNA-synt_2"/>
    <property type="match status" value="1"/>
</dbReference>
<dbReference type="RefSeq" id="WP_343251683.1">
    <property type="nucleotide sequence ID" value="NZ_HG937516.1"/>
</dbReference>
<comment type="function">
    <text evidence="8">Catalyzes the attachment of L-aspartate to tRNA(Asp) in a two-step reaction: L-aspartate is first activated by ATP to form Asp-AMP and then transferred to the acceptor end of tRNA(Asp).</text>
</comment>
<dbReference type="EC" id="6.1.1.12" evidence="8"/>